<evidence type="ECO:0000256" key="10">
    <source>
        <dbReference type="ARBA" id="ARBA00023277"/>
    </source>
</evidence>
<dbReference type="GO" id="GO:0033499">
    <property type="term" value="P:galactose catabolic process via UDP-galactose, Leloir pathway"/>
    <property type="evidence" value="ECO:0007669"/>
    <property type="project" value="TreeGrafter"/>
</dbReference>
<evidence type="ECO:0000256" key="7">
    <source>
        <dbReference type="ARBA" id="ARBA00014165"/>
    </source>
</evidence>
<evidence type="ECO:0000256" key="11">
    <source>
        <dbReference type="PIRNR" id="PIRNR005096"/>
    </source>
</evidence>
<dbReference type="Proteomes" id="UP000309016">
    <property type="component" value="Chromosome"/>
</dbReference>
<dbReference type="EC" id="5.1.3.3" evidence="6 11"/>
<dbReference type="Gene3D" id="2.70.98.10">
    <property type="match status" value="1"/>
</dbReference>
<organism evidence="15 16">
    <name type="scientific">Antarcticibacterium flavum</name>
    <dbReference type="NCBI Taxonomy" id="2058175"/>
    <lineage>
        <taxon>Bacteria</taxon>
        <taxon>Pseudomonadati</taxon>
        <taxon>Bacteroidota</taxon>
        <taxon>Flavobacteriia</taxon>
        <taxon>Flavobacteriales</taxon>
        <taxon>Flavobacteriaceae</taxon>
        <taxon>Antarcticibacterium</taxon>
    </lineage>
</organism>
<evidence type="ECO:0000256" key="5">
    <source>
        <dbReference type="ARBA" id="ARBA00011245"/>
    </source>
</evidence>
<dbReference type="PANTHER" id="PTHR10091">
    <property type="entry name" value="ALDOSE-1-EPIMERASE"/>
    <property type="match status" value="1"/>
</dbReference>
<dbReference type="KEGG" id="afla:FHG64_04600"/>
<dbReference type="InterPro" id="IPR011013">
    <property type="entry name" value="Gal_mutarotase_sf_dom"/>
</dbReference>
<feature type="active site" description="Proton acceptor" evidence="12">
    <location>
        <position position="294"/>
    </location>
</feature>
<dbReference type="SUPFAM" id="SSF74650">
    <property type="entry name" value="Galactose mutarotase-like"/>
    <property type="match status" value="1"/>
</dbReference>
<dbReference type="CDD" id="cd09019">
    <property type="entry name" value="galactose_mutarotase_like"/>
    <property type="match status" value="1"/>
</dbReference>
<dbReference type="Pfam" id="PF01263">
    <property type="entry name" value="Aldose_epim"/>
    <property type="match status" value="1"/>
</dbReference>
<dbReference type="GO" id="GO:0030246">
    <property type="term" value="F:carbohydrate binding"/>
    <property type="evidence" value="ECO:0007669"/>
    <property type="project" value="InterPro"/>
</dbReference>
<dbReference type="PANTHER" id="PTHR10091:SF0">
    <property type="entry name" value="GALACTOSE MUTAROTASE"/>
    <property type="match status" value="1"/>
</dbReference>
<accession>A0A5B7X7H3</accession>
<reference evidence="15 16" key="1">
    <citation type="submission" date="2019-06" db="EMBL/GenBank/DDBJ databases">
        <title>Complete genome sequence of Antarcticibacterium flavum KCTC 52984T from an Antarctic marine sediment.</title>
        <authorList>
            <person name="Lee Y.M."/>
            <person name="Shin S.C."/>
        </authorList>
    </citation>
    <scope>NUCLEOTIDE SEQUENCE [LARGE SCALE GENOMIC DNA]</scope>
    <source>
        <strain evidence="15 16">KCTC 52984</strain>
    </source>
</reference>
<dbReference type="InterPro" id="IPR015443">
    <property type="entry name" value="Aldose_1-epimerase"/>
</dbReference>
<evidence type="ECO:0000256" key="9">
    <source>
        <dbReference type="ARBA" id="ARBA00023235"/>
    </source>
</evidence>
<comment type="cofactor">
    <cofactor evidence="2">
        <name>Ca(2+)</name>
        <dbReference type="ChEBI" id="CHEBI:29108"/>
    </cofactor>
</comment>
<keyword evidence="9 11" id="KW-0413">Isomerase</keyword>
<name>A0A5B7X7H3_9FLAO</name>
<dbReference type="PIRSF" id="PIRSF005096">
    <property type="entry name" value="GALM"/>
    <property type="match status" value="1"/>
</dbReference>
<dbReference type="UniPathway" id="UPA00242"/>
<feature type="active site" description="Proton donor" evidence="12">
    <location>
        <position position="176"/>
    </location>
</feature>
<evidence type="ECO:0000256" key="14">
    <source>
        <dbReference type="PIRSR" id="PIRSR005096-3"/>
    </source>
</evidence>
<comment type="catalytic activity">
    <reaction evidence="1 11">
        <text>alpha-D-glucose = beta-D-glucose</text>
        <dbReference type="Rhea" id="RHEA:10264"/>
        <dbReference type="ChEBI" id="CHEBI:15903"/>
        <dbReference type="ChEBI" id="CHEBI:17925"/>
        <dbReference type="EC" id="5.1.3.3"/>
    </reaction>
</comment>
<dbReference type="EMBL" id="CP040812">
    <property type="protein sequence ID" value="QCY71359.1"/>
    <property type="molecule type" value="Genomic_DNA"/>
</dbReference>
<sequence length="333" mass="37657">MQNVQQVQKKDLKIYELENSNGMILRILNLGAAVFQLLVKDHKGKLIDVAVGPKEPETFITTTYEEENRCFGASVGRYAGRISNGTFQLEGKEYQLSEKDGVHLHGGDRGFQHKLWNLEEQSHKSLSFSYTSVDGEEGYPGELKVMVIYTLTDDNEVVINYTAKSDKATPVNLTNHTYFNLNGRDDITDHELFLSAEKILQVDDKLRPTGEYVSLGAHKKNFHPSKPIGMTEVDYVYVLKKQNSVAVRLFAPQTQIGLEITTNQPAVVVYIPKNLPQLWEYKTKPVDFPSVCLEAQNFPDAPNHQAFPNSILEPGKKYLNRTVFKFTLGENDL</sequence>
<dbReference type="InterPro" id="IPR018052">
    <property type="entry name" value="Ald1_epimerase_CS"/>
</dbReference>
<keyword evidence="10 11" id="KW-0119">Carbohydrate metabolism</keyword>
<feature type="binding site" evidence="14">
    <location>
        <begin position="176"/>
        <end position="178"/>
    </location>
    <ligand>
        <name>beta-D-galactose</name>
        <dbReference type="ChEBI" id="CHEBI:27667"/>
    </ligand>
</feature>
<evidence type="ECO:0000256" key="8">
    <source>
        <dbReference type="ARBA" id="ARBA00022837"/>
    </source>
</evidence>
<gene>
    <name evidence="15" type="ORF">FHG64_04600</name>
</gene>
<dbReference type="OrthoDB" id="9779408at2"/>
<proteinExistence type="inferred from homology"/>
<evidence type="ECO:0000313" key="16">
    <source>
        <dbReference type="Proteomes" id="UP000309016"/>
    </source>
</evidence>
<dbReference type="GO" id="GO:0006006">
    <property type="term" value="P:glucose metabolic process"/>
    <property type="evidence" value="ECO:0007669"/>
    <property type="project" value="TreeGrafter"/>
</dbReference>
<evidence type="ECO:0000313" key="15">
    <source>
        <dbReference type="EMBL" id="QCY71359.1"/>
    </source>
</evidence>
<evidence type="ECO:0000256" key="3">
    <source>
        <dbReference type="ARBA" id="ARBA00005028"/>
    </source>
</evidence>
<evidence type="ECO:0000256" key="1">
    <source>
        <dbReference type="ARBA" id="ARBA00001614"/>
    </source>
</evidence>
<comment type="subunit">
    <text evidence="5">Monomer.</text>
</comment>
<comment type="pathway">
    <text evidence="3 11">Carbohydrate metabolism; hexose metabolism.</text>
</comment>
<dbReference type="InterPro" id="IPR008183">
    <property type="entry name" value="Aldose_1/G6P_1-epimerase"/>
</dbReference>
<evidence type="ECO:0000256" key="12">
    <source>
        <dbReference type="PIRSR" id="PIRSR005096-1"/>
    </source>
</evidence>
<dbReference type="GO" id="GO:0004034">
    <property type="term" value="F:aldose 1-epimerase activity"/>
    <property type="evidence" value="ECO:0007669"/>
    <property type="project" value="UniProtKB-EC"/>
</dbReference>
<comment type="similarity">
    <text evidence="4 11">Belongs to the aldose epimerase family.</text>
</comment>
<keyword evidence="16" id="KW-1185">Reference proteome</keyword>
<feature type="binding site" evidence="13">
    <location>
        <position position="234"/>
    </location>
    <ligand>
        <name>beta-D-galactose</name>
        <dbReference type="ChEBI" id="CHEBI:27667"/>
    </ligand>
</feature>
<dbReference type="InterPro" id="IPR014718">
    <property type="entry name" value="GH-type_carb-bd"/>
</dbReference>
<evidence type="ECO:0000256" key="2">
    <source>
        <dbReference type="ARBA" id="ARBA00001913"/>
    </source>
</evidence>
<keyword evidence="8" id="KW-0106">Calcium</keyword>
<evidence type="ECO:0000256" key="13">
    <source>
        <dbReference type="PIRSR" id="PIRSR005096-2"/>
    </source>
</evidence>
<evidence type="ECO:0000256" key="4">
    <source>
        <dbReference type="ARBA" id="ARBA00006206"/>
    </source>
</evidence>
<protein>
    <recommendedName>
        <fullName evidence="7 11">Aldose 1-epimerase</fullName>
        <ecNumber evidence="6 11">5.1.3.3</ecNumber>
    </recommendedName>
</protein>
<dbReference type="NCBIfam" id="NF008277">
    <property type="entry name" value="PRK11055.1"/>
    <property type="match status" value="1"/>
</dbReference>
<evidence type="ECO:0000256" key="6">
    <source>
        <dbReference type="ARBA" id="ARBA00013185"/>
    </source>
</evidence>
<dbReference type="AlphaFoldDB" id="A0A5B7X7H3"/>
<dbReference type="InterPro" id="IPR047215">
    <property type="entry name" value="Galactose_mutarotase-like"/>
</dbReference>
<dbReference type="PROSITE" id="PS00545">
    <property type="entry name" value="ALDOSE_1_EPIMERASE"/>
    <property type="match status" value="1"/>
</dbReference>